<dbReference type="InterPro" id="IPR003100">
    <property type="entry name" value="PAZ_dom"/>
</dbReference>
<dbReference type="SUPFAM" id="SSF101690">
    <property type="entry name" value="PAZ domain"/>
    <property type="match status" value="1"/>
</dbReference>
<gene>
    <name evidence="11" type="ORF">CHS0354_005676</name>
</gene>
<keyword evidence="12" id="KW-1185">Reference proteome</keyword>
<dbReference type="Gene3D" id="2.170.260.10">
    <property type="entry name" value="paz domain"/>
    <property type="match status" value="1"/>
</dbReference>
<dbReference type="PROSITE" id="PS50822">
    <property type="entry name" value="PIWI"/>
    <property type="match status" value="1"/>
</dbReference>
<feature type="region of interest" description="Disordered" evidence="8">
    <location>
        <begin position="78"/>
        <end position="103"/>
    </location>
</feature>
<dbReference type="AlphaFoldDB" id="A0AAE0S145"/>
<keyword evidence="6" id="KW-0943">RNA-mediated gene silencing</keyword>
<reference evidence="11" key="3">
    <citation type="submission" date="2023-05" db="EMBL/GenBank/DDBJ databases">
        <authorList>
            <person name="Smith C.H."/>
        </authorList>
    </citation>
    <scope>NUCLEOTIDE SEQUENCE</scope>
    <source>
        <strain evidence="11">CHS0354</strain>
        <tissue evidence="11">Mantle</tissue>
    </source>
</reference>
<accession>A0AAE0S145</accession>
<dbReference type="FunFam" id="2.170.260.10:FF:000003">
    <property type="entry name" value="Piwi-like RNA-mediated gene silencing 2"/>
    <property type="match status" value="1"/>
</dbReference>
<proteinExistence type="inferred from homology"/>
<dbReference type="GO" id="GO:0031047">
    <property type="term" value="P:regulatory ncRNA-mediated gene silencing"/>
    <property type="evidence" value="ECO:0007669"/>
    <property type="project" value="UniProtKB-KW"/>
</dbReference>
<dbReference type="Pfam" id="PF02171">
    <property type="entry name" value="Piwi"/>
    <property type="match status" value="1"/>
</dbReference>
<evidence type="ECO:0000256" key="7">
    <source>
        <dbReference type="ARBA" id="ARBA00038291"/>
    </source>
</evidence>
<evidence type="ECO:0000256" key="8">
    <source>
        <dbReference type="SAM" id="MobiDB-lite"/>
    </source>
</evidence>
<dbReference type="Pfam" id="PF23278">
    <property type="entry name" value="Piwi_N"/>
    <property type="match status" value="1"/>
</dbReference>
<dbReference type="InterPro" id="IPR012337">
    <property type="entry name" value="RNaseH-like_sf"/>
</dbReference>
<evidence type="ECO:0000259" key="9">
    <source>
        <dbReference type="PROSITE" id="PS50821"/>
    </source>
</evidence>
<dbReference type="InterPro" id="IPR036085">
    <property type="entry name" value="PAZ_dom_sf"/>
</dbReference>
<dbReference type="SUPFAM" id="SSF53098">
    <property type="entry name" value="Ribonuclease H-like"/>
    <property type="match status" value="1"/>
</dbReference>
<evidence type="ECO:0000256" key="6">
    <source>
        <dbReference type="ARBA" id="ARBA00023158"/>
    </source>
</evidence>
<dbReference type="InterPro" id="IPR036397">
    <property type="entry name" value="RNaseH_sf"/>
</dbReference>
<evidence type="ECO:0000259" key="10">
    <source>
        <dbReference type="PROSITE" id="PS50822"/>
    </source>
</evidence>
<name>A0AAE0S145_9BIVA</name>
<reference evidence="11" key="2">
    <citation type="journal article" date="2021" name="Genome Biol. Evol.">
        <title>Developing a high-quality reference genome for a parasitic bivalve with doubly uniparental inheritance (Bivalvia: Unionida).</title>
        <authorList>
            <person name="Smith C.H."/>
        </authorList>
    </citation>
    <scope>NUCLEOTIDE SEQUENCE</scope>
    <source>
        <strain evidence="11">CHS0354</strain>
        <tissue evidence="11">Mantle</tissue>
    </source>
</reference>
<feature type="domain" description="PAZ" evidence="9">
    <location>
        <begin position="369"/>
        <end position="484"/>
    </location>
</feature>
<keyword evidence="5" id="KW-0694">RNA-binding</keyword>
<comment type="similarity">
    <text evidence="7">Belongs to the argonaute family. Piwi subfamily.</text>
</comment>
<evidence type="ECO:0000313" key="12">
    <source>
        <dbReference type="Proteomes" id="UP001195483"/>
    </source>
</evidence>
<comment type="caution">
    <text evidence="11">The sequence shown here is derived from an EMBL/GenBank/DDBJ whole genome shotgun (WGS) entry which is preliminary data.</text>
</comment>
<evidence type="ECO:0000313" key="11">
    <source>
        <dbReference type="EMBL" id="KAK3583030.1"/>
    </source>
</evidence>
<evidence type="ECO:0000256" key="5">
    <source>
        <dbReference type="ARBA" id="ARBA00022884"/>
    </source>
</evidence>
<dbReference type="SMART" id="SM00950">
    <property type="entry name" value="Piwi"/>
    <property type="match status" value="1"/>
</dbReference>
<feature type="compositionally biased region" description="Gly residues" evidence="8">
    <location>
        <begin position="1"/>
        <end position="11"/>
    </location>
</feature>
<dbReference type="Proteomes" id="UP001195483">
    <property type="component" value="Unassembled WGS sequence"/>
</dbReference>
<dbReference type="Gene3D" id="3.40.50.2300">
    <property type="match status" value="1"/>
</dbReference>
<protein>
    <submittedName>
        <fullName evidence="11">Uncharacterized protein</fullName>
    </submittedName>
</protein>
<feature type="region of interest" description="Disordered" evidence="8">
    <location>
        <begin position="163"/>
        <end position="182"/>
    </location>
</feature>
<dbReference type="Pfam" id="PF02170">
    <property type="entry name" value="PAZ"/>
    <property type="match status" value="1"/>
</dbReference>
<feature type="compositionally biased region" description="Polar residues" evidence="8">
    <location>
        <begin position="78"/>
        <end position="99"/>
    </location>
</feature>
<keyword evidence="2" id="KW-0217">Developmental protein</keyword>
<dbReference type="FunFam" id="3.30.420.10:FF:000014">
    <property type="entry name" value="Piwi-like RNA-mediated gene silencing 1"/>
    <property type="match status" value="1"/>
</dbReference>
<feature type="compositionally biased region" description="Low complexity" evidence="8">
    <location>
        <begin position="35"/>
        <end position="50"/>
    </location>
</feature>
<evidence type="ECO:0000256" key="4">
    <source>
        <dbReference type="ARBA" id="ARBA00022782"/>
    </source>
</evidence>
<dbReference type="CDD" id="cd04658">
    <property type="entry name" value="Piwi_piwi-like_Euk"/>
    <property type="match status" value="1"/>
</dbReference>
<reference evidence="11" key="1">
    <citation type="journal article" date="2021" name="Genome Biol. Evol.">
        <title>A High-Quality Reference Genome for a Parasitic Bivalve with Doubly Uniparental Inheritance (Bivalvia: Unionida).</title>
        <authorList>
            <person name="Smith C.H."/>
        </authorList>
    </citation>
    <scope>NUCLEOTIDE SEQUENCE</scope>
    <source>
        <strain evidence="11">CHS0354</strain>
    </source>
</reference>
<evidence type="ECO:0000256" key="2">
    <source>
        <dbReference type="ARBA" id="ARBA00022473"/>
    </source>
</evidence>
<feature type="domain" description="Piwi" evidence="10">
    <location>
        <begin position="648"/>
        <end position="940"/>
    </location>
</feature>
<sequence length="1005" mass="112407">MATGFGRGGRGAAILQALSQPIRKPGESEEREDQGPNAAGAAPVQPAVAPIGRGSGVPLGRGSMMGLIQSARSLSITTQEATTAAPSSRIEQPTTTVAPSSGLGRALVMPGTFMPMGRGLAAMQALLQGAGRAFPLASCGTPLPGQGPGVLEATFSHTPPAMPSTVPIQPHGTENVRSKRSHLDRMACDERRAVVHRVGTDGKPLALSGNYIRIKCHNRGVFLYHVDFSPEIDSKGMRFKMMNGHRDVIGYTKAFDGTLLFLPHELPTNPTIFISERPTDGAKISISVRLVKVLPPDSCVQLYNIIFRRIMSILEMVQVGRYYYNPKTPTSIPQHKLEVWPGYITSVQEHEGGLMLLADASHRVLRKESVLDIMHDIIQRNPQGFNDEVTRTVVGTVVLTRYNNKTYKVDDILWDKNPLQTFTSSTGQEMSFLDYYKKNYNITILDENQPLLLHRPKKKQIQGGGKQRKTEVICLIPELSFMTGLTDALRADFRVMKDLGTHTRVTPEQRVLVMDKFVDAVTSCPEAKAELDKWGLELDSDTIHIEGRQLPLEKIVFHESSITASPDADWGRDVTRQAVITAVPLRNWVVLYTKRDQSKTEDYINQMMKVCPQMGIEVKYPQRFELRDDRTETFVRGLRDSIKPQVQMVVIVCPSSRDDRYNAIKKICCCECPIPSQVIIGKTISQANKLRSVTQKIALQINCKLGGELWALEIPLKNVMIVGIDVYHDGTSKRGSVCGFVVSTNRLCTRWYSRVCIQPPGQELVDGLKLCLTASLRKYHEVNHTLPQKIIVFRDGVGDGQLNIVANYEVEQLKTCFTNFGEDYNPTMAVVIVQKRINTRIFLKTSSEMQNPPPGTVVDHTITRREWYDFFLVSQHVRQGTVSPTHYVVVYDNTGLQPNHIQRLAYKMTHLYYNWPGTVRVPAPCQYAHKLAQLVGQNIHKEPSQELSDRLFFLCLKAIKFFYGDNVSNAFAKEDDQWMAYSDLMESKSNQLYDLSPISCDSGTI</sequence>
<dbReference type="SMART" id="SM00949">
    <property type="entry name" value="PAZ"/>
    <property type="match status" value="1"/>
</dbReference>
<keyword evidence="4" id="KW-0221">Differentiation</keyword>
<dbReference type="Gene3D" id="3.30.420.10">
    <property type="entry name" value="Ribonuclease H-like superfamily/Ribonuclease H"/>
    <property type="match status" value="1"/>
</dbReference>
<keyword evidence="3" id="KW-0963">Cytoplasm</keyword>
<dbReference type="InterPro" id="IPR003165">
    <property type="entry name" value="Piwi"/>
</dbReference>
<dbReference type="GO" id="GO:0005737">
    <property type="term" value="C:cytoplasm"/>
    <property type="evidence" value="ECO:0007669"/>
    <property type="project" value="UniProtKB-SubCell"/>
</dbReference>
<dbReference type="PROSITE" id="PS50821">
    <property type="entry name" value="PAZ"/>
    <property type="match status" value="1"/>
</dbReference>
<dbReference type="PANTHER" id="PTHR22891">
    <property type="entry name" value="EUKARYOTIC TRANSLATION INITIATION FACTOR 2C"/>
    <property type="match status" value="1"/>
</dbReference>
<evidence type="ECO:0000256" key="3">
    <source>
        <dbReference type="ARBA" id="ARBA00022490"/>
    </source>
</evidence>
<evidence type="ECO:0000256" key="1">
    <source>
        <dbReference type="ARBA" id="ARBA00004496"/>
    </source>
</evidence>
<comment type="subcellular location">
    <subcellularLocation>
        <location evidence="1">Cytoplasm</location>
    </subcellularLocation>
</comment>
<dbReference type="GO" id="GO:0003723">
    <property type="term" value="F:RNA binding"/>
    <property type="evidence" value="ECO:0007669"/>
    <property type="project" value="UniProtKB-KW"/>
</dbReference>
<dbReference type="GO" id="GO:0030154">
    <property type="term" value="P:cell differentiation"/>
    <property type="evidence" value="ECO:0007669"/>
    <property type="project" value="UniProtKB-KW"/>
</dbReference>
<feature type="region of interest" description="Disordered" evidence="8">
    <location>
        <begin position="1"/>
        <end position="56"/>
    </location>
</feature>
<dbReference type="EMBL" id="JAEAOA010000398">
    <property type="protein sequence ID" value="KAK3583030.1"/>
    <property type="molecule type" value="Genomic_DNA"/>
</dbReference>
<dbReference type="CDD" id="cd02845">
    <property type="entry name" value="PAZ_piwi_like"/>
    <property type="match status" value="1"/>
</dbReference>
<organism evidence="11 12">
    <name type="scientific">Potamilus streckersoni</name>
    <dbReference type="NCBI Taxonomy" id="2493646"/>
    <lineage>
        <taxon>Eukaryota</taxon>
        <taxon>Metazoa</taxon>
        <taxon>Spiralia</taxon>
        <taxon>Lophotrochozoa</taxon>
        <taxon>Mollusca</taxon>
        <taxon>Bivalvia</taxon>
        <taxon>Autobranchia</taxon>
        <taxon>Heteroconchia</taxon>
        <taxon>Palaeoheterodonta</taxon>
        <taxon>Unionida</taxon>
        <taxon>Unionoidea</taxon>
        <taxon>Unionidae</taxon>
        <taxon>Ambleminae</taxon>
        <taxon>Lampsilini</taxon>
        <taxon>Potamilus</taxon>
    </lineage>
</organism>